<reference evidence="5" key="1">
    <citation type="journal article" date="2019" name="Int. J. Syst. Evol. Microbiol.">
        <title>The Global Catalogue of Microorganisms (GCM) 10K type strain sequencing project: providing services to taxonomists for standard genome sequencing and annotation.</title>
        <authorList>
            <consortium name="The Broad Institute Genomics Platform"/>
            <consortium name="The Broad Institute Genome Sequencing Center for Infectious Disease"/>
            <person name="Wu L."/>
            <person name="Ma J."/>
        </authorList>
    </citation>
    <scope>NUCLEOTIDE SEQUENCE [LARGE SCALE GENOMIC DNA]</scope>
    <source>
        <strain evidence="5">JCM 17664</strain>
    </source>
</reference>
<dbReference type="Proteomes" id="UP001501207">
    <property type="component" value="Unassembled WGS sequence"/>
</dbReference>
<dbReference type="InterPro" id="IPR001789">
    <property type="entry name" value="Sig_transdc_resp-reg_receiver"/>
</dbReference>
<evidence type="ECO:0000313" key="5">
    <source>
        <dbReference type="Proteomes" id="UP001501207"/>
    </source>
</evidence>
<evidence type="ECO:0000256" key="2">
    <source>
        <dbReference type="PROSITE-ProRule" id="PRU00169"/>
    </source>
</evidence>
<feature type="domain" description="Response regulatory" evidence="3">
    <location>
        <begin position="6"/>
        <end position="119"/>
    </location>
</feature>
<proteinExistence type="predicted"/>
<dbReference type="SMART" id="SM00448">
    <property type="entry name" value="REC"/>
    <property type="match status" value="1"/>
</dbReference>
<evidence type="ECO:0000259" key="3">
    <source>
        <dbReference type="PROSITE" id="PS50110"/>
    </source>
</evidence>
<dbReference type="InterPro" id="IPR050595">
    <property type="entry name" value="Bact_response_regulator"/>
</dbReference>
<dbReference type="SUPFAM" id="SSF52172">
    <property type="entry name" value="CheY-like"/>
    <property type="match status" value="1"/>
</dbReference>
<dbReference type="PANTHER" id="PTHR44591:SF18">
    <property type="entry name" value="REGULATORY PROTEIN"/>
    <property type="match status" value="1"/>
</dbReference>
<dbReference type="Pfam" id="PF00072">
    <property type="entry name" value="Response_reg"/>
    <property type="match status" value="1"/>
</dbReference>
<dbReference type="EMBL" id="BAABFN010000001">
    <property type="protein sequence ID" value="GAA4300601.1"/>
    <property type="molecule type" value="Genomic_DNA"/>
</dbReference>
<name>A0ABP8FCP5_9BACT</name>
<sequence>MKMGKRILVIDDNKDILDLMRYVLEGEGYSVITGRDSKPLRELHILCPDLILLDNRLADGSGGHFCQQLKADPSTRHLPVVLVSANTDLPGMATSCGADGYLSKPFNIRDLWELVGRFV</sequence>
<keyword evidence="1 2" id="KW-0597">Phosphoprotein</keyword>
<protein>
    <recommendedName>
        <fullName evidence="3">Response regulatory domain-containing protein</fullName>
    </recommendedName>
</protein>
<comment type="caution">
    <text evidence="4">The sequence shown here is derived from an EMBL/GenBank/DDBJ whole genome shotgun (WGS) entry which is preliminary data.</text>
</comment>
<dbReference type="InterPro" id="IPR011006">
    <property type="entry name" value="CheY-like_superfamily"/>
</dbReference>
<keyword evidence="5" id="KW-1185">Reference proteome</keyword>
<dbReference type="PROSITE" id="PS50110">
    <property type="entry name" value="RESPONSE_REGULATORY"/>
    <property type="match status" value="1"/>
</dbReference>
<dbReference type="PANTHER" id="PTHR44591">
    <property type="entry name" value="STRESS RESPONSE REGULATOR PROTEIN 1"/>
    <property type="match status" value="1"/>
</dbReference>
<accession>A0ABP8FCP5</accession>
<gene>
    <name evidence="4" type="ORF">GCM10023143_01720</name>
</gene>
<organism evidence="4 5">
    <name type="scientific">Compostibacter hankyongensis</name>
    <dbReference type="NCBI Taxonomy" id="1007089"/>
    <lineage>
        <taxon>Bacteria</taxon>
        <taxon>Pseudomonadati</taxon>
        <taxon>Bacteroidota</taxon>
        <taxon>Chitinophagia</taxon>
        <taxon>Chitinophagales</taxon>
        <taxon>Chitinophagaceae</taxon>
        <taxon>Compostibacter</taxon>
    </lineage>
</organism>
<dbReference type="Gene3D" id="3.40.50.2300">
    <property type="match status" value="1"/>
</dbReference>
<evidence type="ECO:0000256" key="1">
    <source>
        <dbReference type="ARBA" id="ARBA00022553"/>
    </source>
</evidence>
<feature type="modified residue" description="4-aspartylphosphate" evidence="2">
    <location>
        <position position="54"/>
    </location>
</feature>
<evidence type="ECO:0000313" key="4">
    <source>
        <dbReference type="EMBL" id="GAA4300601.1"/>
    </source>
</evidence>